<reference evidence="7" key="1">
    <citation type="submission" date="2021-04" db="EMBL/GenBank/DDBJ databases">
        <authorList>
            <person name="Chebbi M.A.C M."/>
        </authorList>
    </citation>
    <scope>NUCLEOTIDE SEQUENCE</scope>
</reference>
<evidence type="ECO:0000256" key="4">
    <source>
        <dbReference type="RuleBase" id="RU004328"/>
    </source>
</evidence>
<keyword evidence="6" id="KW-0732">Signal</keyword>
<keyword evidence="3" id="KW-0456">Lyase</keyword>
<sequence length="391" mass="45292">MHDKMANFLCNHVVFLVKLLQIAGLKLAARITGDSETEFLKSISHSGAVHESAKRIRPERPRDRRTSKADSNNSDEEYSHSRHLIPPKVDSRSRDSSRRSYHHSQRDSSRSRDSSRRSDHQSKRDSSKSKESGRIGDYDSGAGPYKSRDSSHKRDSSRSNPSSRRSHSRSRRDSSKSRGTSDRSKSRSRPESSSKKSYASLRKCVDKRSSAKDCFDFFILTCYFPKAAALSAQNMGNKEYYEDKLKDDWSIHGLWAFSYKYGAELEKECGNLINMWFDEKLLLDNEDFVKELREKWFNIYKKDGYSDETFWKHEFYEHGKCATRSKHVKDLKGYFNLALKLFNNADLKNTLADGGFEPGKIVTWAEMYNIIKKKHGGYPKIEQLRDPVRFL</sequence>
<evidence type="ECO:0000256" key="5">
    <source>
        <dbReference type="SAM" id="MobiDB-lite"/>
    </source>
</evidence>
<proteinExistence type="inferred from homology"/>
<evidence type="ECO:0000256" key="2">
    <source>
        <dbReference type="ARBA" id="ARBA00022801"/>
    </source>
</evidence>
<dbReference type="GO" id="GO:0003723">
    <property type="term" value="F:RNA binding"/>
    <property type="evidence" value="ECO:0007669"/>
    <property type="project" value="InterPro"/>
</dbReference>
<feature type="signal peptide" evidence="6">
    <location>
        <begin position="1"/>
        <end position="28"/>
    </location>
</feature>
<feature type="compositionally biased region" description="Basic and acidic residues" evidence="5">
    <location>
        <begin position="146"/>
        <end position="157"/>
    </location>
</feature>
<dbReference type="GO" id="GO:0016787">
    <property type="term" value="F:hydrolase activity"/>
    <property type="evidence" value="ECO:0007669"/>
    <property type="project" value="UniProtKB-KW"/>
</dbReference>
<evidence type="ECO:0000256" key="6">
    <source>
        <dbReference type="SAM" id="SignalP"/>
    </source>
</evidence>
<dbReference type="InterPro" id="IPR001568">
    <property type="entry name" value="RNase_T2-like"/>
</dbReference>
<dbReference type="InterPro" id="IPR036430">
    <property type="entry name" value="RNase_T2-like_sf"/>
</dbReference>
<keyword evidence="8" id="KW-1185">Reference proteome</keyword>
<dbReference type="SUPFAM" id="SSF55895">
    <property type="entry name" value="Ribonuclease Rh-like"/>
    <property type="match status" value="1"/>
</dbReference>
<organism evidence="7 8">
    <name type="scientific">Cotesia congregata</name>
    <name type="common">Parasitoid wasp</name>
    <name type="synonym">Apanteles congregatus</name>
    <dbReference type="NCBI Taxonomy" id="51543"/>
    <lineage>
        <taxon>Eukaryota</taxon>
        <taxon>Metazoa</taxon>
        <taxon>Ecdysozoa</taxon>
        <taxon>Arthropoda</taxon>
        <taxon>Hexapoda</taxon>
        <taxon>Insecta</taxon>
        <taxon>Pterygota</taxon>
        <taxon>Neoptera</taxon>
        <taxon>Endopterygota</taxon>
        <taxon>Hymenoptera</taxon>
        <taxon>Apocrita</taxon>
        <taxon>Ichneumonoidea</taxon>
        <taxon>Braconidae</taxon>
        <taxon>Microgastrinae</taxon>
        <taxon>Cotesia</taxon>
    </lineage>
</organism>
<evidence type="ECO:0000313" key="8">
    <source>
        <dbReference type="Proteomes" id="UP000786811"/>
    </source>
</evidence>
<dbReference type="PANTHER" id="PTHR11240">
    <property type="entry name" value="RIBONUCLEASE T2"/>
    <property type="match status" value="1"/>
</dbReference>
<feature type="region of interest" description="Disordered" evidence="5">
    <location>
        <begin position="44"/>
        <end position="199"/>
    </location>
</feature>
<feature type="chain" id="PRO_5035144233" evidence="6">
    <location>
        <begin position="29"/>
        <end position="391"/>
    </location>
</feature>
<comment type="caution">
    <text evidence="7">The sequence shown here is derived from an EMBL/GenBank/DDBJ whole genome shotgun (WGS) entry which is preliminary data.</text>
</comment>
<feature type="compositionally biased region" description="Basic and acidic residues" evidence="5">
    <location>
        <begin position="89"/>
        <end position="137"/>
    </location>
</feature>
<name>A0A8J2ECX3_COTCN</name>
<dbReference type="OrthoDB" id="7696536at2759"/>
<keyword evidence="2" id="KW-0378">Hydrolase</keyword>
<evidence type="ECO:0000313" key="7">
    <source>
        <dbReference type="EMBL" id="CAG5075698.1"/>
    </source>
</evidence>
<feature type="compositionally biased region" description="Basic and acidic residues" evidence="5">
    <location>
        <begin position="171"/>
        <end position="194"/>
    </location>
</feature>
<feature type="compositionally biased region" description="Basic and acidic residues" evidence="5">
    <location>
        <begin position="51"/>
        <end position="68"/>
    </location>
</feature>
<dbReference type="GO" id="GO:0005576">
    <property type="term" value="C:extracellular region"/>
    <property type="evidence" value="ECO:0007669"/>
    <property type="project" value="TreeGrafter"/>
</dbReference>
<dbReference type="PANTHER" id="PTHR11240:SF75">
    <property type="entry name" value="RIBONUCLEASE 3"/>
    <property type="match status" value="1"/>
</dbReference>
<dbReference type="Pfam" id="PF00445">
    <property type="entry name" value="Ribonuclease_T2"/>
    <property type="match status" value="1"/>
</dbReference>
<gene>
    <name evidence="7" type="ORF">HICCMSTLAB_LOCUS1816</name>
</gene>
<accession>A0A8J2ECX3</accession>
<dbReference type="GO" id="GO:0006401">
    <property type="term" value="P:RNA catabolic process"/>
    <property type="evidence" value="ECO:0007669"/>
    <property type="project" value="TreeGrafter"/>
</dbReference>
<dbReference type="GO" id="GO:0033897">
    <property type="term" value="F:ribonuclease T2 activity"/>
    <property type="evidence" value="ECO:0007669"/>
    <property type="project" value="InterPro"/>
</dbReference>
<evidence type="ECO:0000256" key="1">
    <source>
        <dbReference type="ARBA" id="ARBA00007469"/>
    </source>
</evidence>
<dbReference type="Gene3D" id="3.90.730.10">
    <property type="entry name" value="Ribonuclease T2-like"/>
    <property type="match status" value="1"/>
</dbReference>
<evidence type="ECO:0000256" key="3">
    <source>
        <dbReference type="ARBA" id="ARBA00023239"/>
    </source>
</evidence>
<dbReference type="EMBL" id="CAJNRD030001116">
    <property type="protein sequence ID" value="CAG5075698.1"/>
    <property type="molecule type" value="Genomic_DNA"/>
</dbReference>
<protein>
    <submittedName>
        <fullName evidence="7">Similar to rnst-2: Ribonuclease T2 protein rnst-2 (Caenorhabditis elegans)</fullName>
    </submittedName>
</protein>
<dbReference type="AlphaFoldDB" id="A0A8J2ECX3"/>
<comment type="similarity">
    <text evidence="1 4">Belongs to the RNase T2 family.</text>
</comment>
<dbReference type="Proteomes" id="UP000786811">
    <property type="component" value="Unassembled WGS sequence"/>
</dbReference>